<name>A0A8E2E326_9PEZI</name>
<protein>
    <submittedName>
        <fullName evidence="1">Uncharacterized protein</fullName>
    </submittedName>
</protein>
<organism evidence="1 2">
    <name type="scientific">Lepidopterella palustris CBS 459.81</name>
    <dbReference type="NCBI Taxonomy" id="1314670"/>
    <lineage>
        <taxon>Eukaryota</taxon>
        <taxon>Fungi</taxon>
        <taxon>Dikarya</taxon>
        <taxon>Ascomycota</taxon>
        <taxon>Pezizomycotina</taxon>
        <taxon>Dothideomycetes</taxon>
        <taxon>Pleosporomycetidae</taxon>
        <taxon>Mytilinidiales</taxon>
        <taxon>Argynnaceae</taxon>
        <taxon>Lepidopterella</taxon>
    </lineage>
</organism>
<evidence type="ECO:0000313" key="2">
    <source>
        <dbReference type="Proteomes" id="UP000250266"/>
    </source>
</evidence>
<reference evidence="1 2" key="1">
    <citation type="journal article" date="2016" name="Nat. Commun.">
        <title>Ectomycorrhizal ecology is imprinted in the genome of the dominant symbiotic fungus Cenococcum geophilum.</title>
        <authorList>
            <consortium name="DOE Joint Genome Institute"/>
            <person name="Peter M."/>
            <person name="Kohler A."/>
            <person name="Ohm R.A."/>
            <person name="Kuo A."/>
            <person name="Krutzmann J."/>
            <person name="Morin E."/>
            <person name="Arend M."/>
            <person name="Barry K.W."/>
            <person name="Binder M."/>
            <person name="Choi C."/>
            <person name="Clum A."/>
            <person name="Copeland A."/>
            <person name="Grisel N."/>
            <person name="Haridas S."/>
            <person name="Kipfer T."/>
            <person name="LaButti K."/>
            <person name="Lindquist E."/>
            <person name="Lipzen A."/>
            <person name="Maire R."/>
            <person name="Meier B."/>
            <person name="Mihaltcheva S."/>
            <person name="Molinier V."/>
            <person name="Murat C."/>
            <person name="Poggeler S."/>
            <person name="Quandt C.A."/>
            <person name="Sperisen C."/>
            <person name="Tritt A."/>
            <person name="Tisserant E."/>
            <person name="Crous P.W."/>
            <person name="Henrissat B."/>
            <person name="Nehls U."/>
            <person name="Egli S."/>
            <person name="Spatafora J.W."/>
            <person name="Grigoriev I.V."/>
            <person name="Martin F.M."/>
        </authorList>
    </citation>
    <scope>NUCLEOTIDE SEQUENCE [LARGE SCALE GENOMIC DNA]</scope>
    <source>
        <strain evidence="1 2">CBS 459.81</strain>
    </source>
</reference>
<keyword evidence="2" id="KW-1185">Reference proteome</keyword>
<dbReference type="EMBL" id="KV745206">
    <property type="protein sequence ID" value="OCK76492.1"/>
    <property type="molecule type" value="Genomic_DNA"/>
</dbReference>
<accession>A0A8E2E326</accession>
<evidence type="ECO:0000313" key="1">
    <source>
        <dbReference type="EMBL" id="OCK76492.1"/>
    </source>
</evidence>
<dbReference type="Proteomes" id="UP000250266">
    <property type="component" value="Unassembled WGS sequence"/>
</dbReference>
<gene>
    <name evidence="1" type="ORF">K432DRAFT_385406</name>
</gene>
<dbReference type="AlphaFoldDB" id="A0A8E2E326"/>
<sequence>MAVWSRKPPSSEQSTYYCLAAWVCWGRMRAVAVISAIEVVRLSHESKRGVPDTIIGSRGVGLLEEDMNTEGASVLMSPGICDRGCLRTGFPHGEKSMSGHIVEYGRCRNGDPRMVWLGVGIVKRRLEKIKMRVVWKAGKDV</sequence>
<proteinExistence type="predicted"/>